<comment type="caution">
    <text evidence="1">The sequence shown here is derived from an EMBL/GenBank/DDBJ whole genome shotgun (WGS) entry which is preliminary data.</text>
</comment>
<keyword evidence="2" id="KW-1185">Reference proteome</keyword>
<accession>A0A2G1QJT5</accession>
<dbReference type="Proteomes" id="UP000221168">
    <property type="component" value="Unassembled WGS sequence"/>
</dbReference>
<gene>
    <name evidence="1" type="ORF">CSC94_17895</name>
</gene>
<proteinExistence type="predicted"/>
<organism evidence="1 2">
    <name type="scientific">Zhengella mangrovi</name>
    <dbReference type="NCBI Taxonomy" id="1982044"/>
    <lineage>
        <taxon>Bacteria</taxon>
        <taxon>Pseudomonadati</taxon>
        <taxon>Pseudomonadota</taxon>
        <taxon>Alphaproteobacteria</taxon>
        <taxon>Hyphomicrobiales</taxon>
        <taxon>Notoacmeibacteraceae</taxon>
        <taxon>Zhengella</taxon>
    </lineage>
</organism>
<reference evidence="1 2" key="1">
    <citation type="submission" date="2017-10" db="EMBL/GenBank/DDBJ databases">
        <title>Sedimentibacterium mangrovi gen. nov., sp. nov., a novel member of family Phyllobacteriacea isolated from mangrove sediment.</title>
        <authorList>
            <person name="Liao H."/>
            <person name="Tian Y."/>
        </authorList>
    </citation>
    <scope>NUCLEOTIDE SEQUENCE [LARGE SCALE GENOMIC DNA]</scope>
    <source>
        <strain evidence="1 2">X9-2-2</strain>
    </source>
</reference>
<dbReference type="OrthoDB" id="7847400at2"/>
<dbReference type="EMBL" id="PDVP01000013">
    <property type="protein sequence ID" value="PHP65721.1"/>
    <property type="molecule type" value="Genomic_DNA"/>
</dbReference>
<evidence type="ECO:0000313" key="1">
    <source>
        <dbReference type="EMBL" id="PHP65721.1"/>
    </source>
</evidence>
<dbReference type="AlphaFoldDB" id="A0A2G1QJT5"/>
<dbReference type="RefSeq" id="WP_099307747.1">
    <property type="nucleotide sequence ID" value="NZ_PDVP01000013.1"/>
</dbReference>
<protein>
    <submittedName>
        <fullName evidence="1">Uncharacterized protein</fullName>
    </submittedName>
</protein>
<name>A0A2G1QJT5_9HYPH</name>
<sequence length="142" mass="15401">MLRSAIIATTGIVTVLAVAFLIARPVAPEAPAVSEHAVAAPKQMKSADLIVPVFTKGSVTGYIVANVAGELAPSVDDQVAAWYLSDALLQLLHDAKDVPKDEESVPESDWLRDRLEEAANRRYAAPLISKLEVLRIKYLKRI</sequence>
<evidence type="ECO:0000313" key="2">
    <source>
        <dbReference type="Proteomes" id="UP000221168"/>
    </source>
</evidence>